<feature type="non-terminal residue" evidence="12">
    <location>
        <position position="248"/>
    </location>
</feature>
<dbReference type="GeneID" id="28980737"/>
<keyword evidence="6" id="KW-0560">Oxidoreductase</keyword>
<keyword evidence="8" id="KW-0503">Monooxygenase</keyword>
<dbReference type="InterPro" id="IPR054497">
    <property type="entry name" value="LPMO_AA14"/>
</dbReference>
<evidence type="ECO:0000256" key="9">
    <source>
        <dbReference type="ARBA" id="ARBA00023157"/>
    </source>
</evidence>
<evidence type="ECO:0000256" key="10">
    <source>
        <dbReference type="ARBA" id="ARBA00023180"/>
    </source>
</evidence>
<protein>
    <submittedName>
        <fullName evidence="12">Uncharacterized protein</fullName>
    </submittedName>
</protein>
<evidence type="ECO:0000256" key="4">
    <source>
        <dbReference type="ARBA" id="ARBA00022723"/>
    </source>
</evidence>
<dbReference type="OrthoDB" id="2019572at2759"/>
<dbReference type="EMBL" id="KQ087178">
    <property type="protein sequence ID" value="KLT46239.1"/>
    <property type="molecule type" value="Genomic_DNA"/>
</dbReference>
<evidence type="ECO:0000313" key="13">
    <source>
        <dbReference type="Proteomes" id="UP000053611"/>
    </source>
</evidence>
<comment type="subcellular location">
    <subcellularLocation>
        <location evidence="2">Secreted</location>
    </subcellularLocation>
</comment>
<evidence type="ECO:0000256" key="6">
    <source>
        <dbReference type="ARBA" id="ARBA00023002"/>
    </source>
</evidence>
<comment type="similarity">
    <text evidence="11">Belongs to the polysaccharide monooxygenase AA14 family.</text>
</comment>
<evidence type="ECO:0000256" key="2">
    <source>
        <dbReference type="ARBA" id="ARBA00004613"/>
    </source>
</evidence>
<sequence length="248" mass="27790">MADDPWSWEQTKPLDRMAFKDWWFHGYMNDPPADGEFMELPAGGEFHGEIACGKALTSYRKETPNSKPLQDMACDKAGDDGKMGAVHATDVFPGPAYGKSKSVKGSALGIAYNSDPRKVKPEDFVVISVNHNAPWTRKVSYSIPAGLPACPAGGCHCMWGWIPDPMNVQQMYTLVYRCNVTGQTGTEYPARPQIPRKCPFDKNNCTIGAKQMLYQFQLEGNNIHQERPDNAFYNYEYGFRDGAQTDIW</sequence>
<dbReference type="GO" id="GO:0046872">
    <property type="term" value="F:metal ion binding"/>
    <property type="evidence" value="ECO:0007669"/>
    <property type="project" value="UniProtKB-KW"/>
</dbReference>
<gene>
    <name evidence="12" type="ORF">CC85DRAFT_239210</name>
</gene>
<organism evidence="12 13">
    <name type="scientific">Cutaneotrichosporon oleaginosum</name>
    <dbReference type="NCBI Taxonomy" id="879819"/>
    <lineage>
        <taxon>Eukaryota</taxon>
        <taxon>Fungi</taxon>
        <taxon>Dikarya</taxon>
        <taxon>Basidiomycota</taxon>
        <taxon>Agaricomycotina</taxon>
        <taxon>Tremellomycetes</taxon>
        <taxon>Trichosporonales</taxon>
        <taxon>Trichosporonaceae</taxon>
        <taxon>Cutaneotrichosporon</taxon>
    </lineage>
</organism>
<evidence type="ECO:0000256" key="11">
    <source>
        <dbReference type="ARBA" id="ARBA00046340"/>
    </source>
</evidence>
<reference evidence="12 13" key="1">
    <citation type="submission" date="2015-03" db="EMBL/GenBank/DDBJ databases">
        <title>Genomics and transcriptomics of the oil-accumulating basidiomycete yeast T. oleaginosus allow insights into substrate utilization and the diverse evolutionary trajectories of mating systems in fungi.</title>
        <authorList>
            <consortium name="DOE Joint Genome Institute"/>
            <person name="Kourist R."/>
            <person name="Kracht O."/>
            <person name="Bracharz F."/>
            <person name="Lipzen A."/>
            <person name="Nolan M."/>
            <person name="Ohm R."/>
            <person name="Grigoriev I."/>
            <person name="Sun S."/>
            <person name="Heitman J."/>
            <person name="Bruck T."/>
            <person name="Nowrousian M."/>
        </authorList>
    </citation>
    <scope>NUCLEOTIDE SEQUENCE [LARGE SCALE GENOMIC DNA]</scope>
    <source>
        <strain evidence="12 13">IBC0246</strain>
    </source>
</reference>
<evidence type="ECO:0000256" key="1">
    <source>
        <dbReference type="ARBA" id="ARBA00001973"/>
    </source>
</evidence>
<dbReference type="STRING" id="879819.A0A0J1BDT8"/>
<dbReference type="Proteomes" id="UP000053611">
    <property type="component" value="Unassembled WGS sequence"/>
</dbReference>
<dbReference type="Pfam" id="PF22810">
    <property type="entry name" value="LPMO_AA14"/>
    <property type="match status" value="1"/>
</dbReference>
<keyword evidence="4" id="KW-0479">Metal-binding</keyword>
<evidence type="ECO:0000256" key="7">
    <source>
        <dbReference type="ARBA" id="ARBA00023008"/>
    </source>
</evidence>
<evidence type="ECO:0000313" key="12">
    <source>
        <dbReference type="EMBL" id="KLT46239.1"/>
    </source>
</evidence>
<dbReference type="GO" id="GO:0005576">
    <property type="term" value="C:extracellular region"/>
    <property type="evidence" value="ECO:0007669"/>
    <property type="project" value="UniProtKB-SubCell"/>
</dbReference>
<evidence type="ECO:0000256" key="8">
    <source>
        <dbReference type="ARBA" id="ARBA00023033"/>
    </source>
</evidence>
<dbReference type="GO" id="GO:0004497">
    <property type="term" value="F:monooxygenase activity"/>
    <property type="evidence" value="ECO:0007669"/>
    <property type="project" value="UniProtKB-KW"/>
</dbReference>
<evidence type="ECO:0000256" key="5">
    <source>
        <dbReference type="ARBA" id="ARBA00022729"/>
    </source>
</evidence>
<keyword evidence="13" id="KW-1185">Reference proteome</keyword>
<dbReference type="AlphaFoldDB" id="A0A0J1BDT8"/>
<evidence type="ECO:0000256" key="3">
    <source>
        <dbReference type="ARBA" id="ARBA00022525"/>
    </source>
</evidence>
<name>A0A0J1BDT8_9TREE</name>
<keyword evidence="9" id="KW-1015">Disulfide bond</keyword>
<keyword evidence="7" id="KW-0186">Copper</keyword>
<keyword evidence="3" id="KW-0964">Secreted</keyword>
<keyword evidence="5" id="KW-0732">Signal</keyword>
<keyword evidence="10" id="KW-0325">Glycoprotein</keyword>
<accession>A0A0J1BDT8</accession>
<proteinExistence type="inferred from homology"/>
<comment type="cofactor">
    <cofactor evidence="1">
        <name>Cu(2+)</name>
        <dbReference type="ChEBI" id="CHEBI:29036"/>
    </cofactor>
</comment>